<name>T1GTR3_MEGSC</name>
<dbReference type="EnsemblMetazoa" id="MESCA007104-RA">
    <property type="protein sequence ID" value="MESCA007104-PA"/>
    <property type="gene ID" value="MESCA007104"/>
</dbReference>
<dbReference type="Proteomes" id="UP000015102">
    <property type="component" value="Unassembled WGS sequence"/>
</dbReference>
<keyword evidence="2" id="KW-1185">Reference proteome</keyword>
<reference evidence="1" key="2">
    <citation type="submission" date="2015-06" db="UniProtKB">
        <authorList>
            <consortium name="EnsemblMetazoa"/>
        </authorList>
    </citation>
    <scope>IDENTIFICATION</scope>
</reference>
<sequence length="77" mass="9163">MKELKRHGKIVWWPALNIICFDLYYGCANIDIKLIDFRYLEHTTNISCQQIKHQENNILPLLQFMVIGQLVGMQEDR</sequence>
<protein>
    <submittedName>
        <fullName evidence="1">Uncharacterized protein</fullName>
    </submittedName>
</protein>
<proteinExistence type="predicted"/>
<accession>T1GTR3</accession>
<dbReference type="EMBL" id="CAQQ02194382">
    <property type="status" value="NOT_ANNOTATED_CDS"/>
    <property type="molecule type" value="Genomic_DNA"/>
</dbReference>
<evidence type="ECO:0000313" key="1">
    <source>
        <dbReference type="EnsemblMetazoa" id="MESCA007104-PA"/>
    </source>
</evidence>
<dbReference type="HOGENOM" id="CLU_2645109_0_0_1"/>
<reference evidence="2" key="1">
    <citation type="submission" date="2013-02" db="EMBL/GenBank/DDBJ databases">
        <authorList>
            <person name="Hughes D."/>
        </authorList>
    </citation>
    <scope>NUCLEOTIDE SEQUENCE</scope>
    <source>
        <strain>Durham</strain>
        <strain evidence="2">NC isolate 2 -- Noor lab</strain>
    </source>
</reference>
<organism evidence="1 2">
    <name type="scientific">Megaselia scalaris</name>
    <name type="common">Humpbacked fly</name>
    <name type="synonym">Phora scalaris</name>
    <dbReference type="NCBI Taxonomy" id="36166"/>
    <lineage>
        <taxon>Eukaryota</taxon>
        <taxon>Metazoa</taxon>
        <taxon>Ecdysozoa</taxon>
        <taxon>Arthropoda</taxon>
        <taxon>Hexapoda</taxon>
        <taxon>Insecta</taxon>
        <taxon>Pterygota</taxon>
        <taxon>Neoptera</taxon>
        <taxon>Endopterygota</taxon>
        <taxon>Diptera</taxon>
        <taxon>Brachycera</taxon>
        <taxon>Muscomorpha</taxon>
        <taxon>Platypezoidea</taxon>
        <taxon>Phoridae</taxon>
        <taxon>Megaseliini</taxon>
        <taxon>Megaselia</taxon>
    </lineage>
</organism>
<dbReference type="AlphaFoldDB" id="T1GTR3"/>
<evidence type="ECO:0000313" key="2">
    <source>
        <dbReference type="Proteomes" id="UP000015102"/>
    </source>
</evidence>